<evidence type="ECO:0008006" key="5">
    <source>
        <dbReference type="Google" id="ProtNLM"/>
    </source>
</evidence>
<reference evidence="3 4" key="1">
    <citation type="journal article" date="2016" name="Mol. Biol. Evol.">
        <title>Comparative Genomics of Early-Diverging Mushroom-Forming Fungi Provides Insights into the Origins of Lignocellulose Decay Capabilities.</title>
        <authorList>
            <person name="Nagy L.G."/>
            <person name="Riley R."/>
            <person name="Tritt A."/>
            <person name="Adam C."/>
            <person name="Daum C."/>
            <person name="Floudas D."/>
            <person name="Sun H."/>
            <person name="Yadav J.S."/>
            <person name="Pangilinan J."/>
            <person name="Larsson K.H."/>
            <person name="Matsuura K."/>
            <person name="Barry K."/>
            <person name="Labutti K."/>
            <person name="Kuo R."/>
            <person name="Ohm R.A."/>
            <person name="Bhattacharya S.S."/>
            <person name="Shirouzu T."/>
            <person name="Yoshinaga Y."/>
            <person name="Martin F.M."/>
            <person name="Grigoriev I.V."/>
            <person name="Hibbett D.S."/>
        </authorList>
    </citation>
    <scope>NUCLEOTIDE SEQUENCE [LARGE SCALE GENOMIC DNA]</scope>
    <source>
        <strain evidence="3 4">HHB12029</strain>
    </source>
</reference>
<gene>
    <name evidence="3" type="ORF">EXIGLDRAFT_700757</name>
</gene>
<dbReference type="EMBL" id="KV426240">
    <property type="protein sequence ID" value="KZV84121.1"/>
    <property type="molecule type" value="Genomic_DNA"/>
</dbReference>
<name>A0A165DAP7_EXIGL</name>
<accession>A0A165DAP7</accession>
<evidence type="ECO:0000256" key="2">
    <source>
        <dbReference type="SAM" id="SignalP"/>
    </source>
</evidence>
<feature type="chain" id="PRO_5007856449" description="Extracellular membrane protein CFEM domain-containing protein" evidence="2">
    <location>
        <begin position="25"/>
        <end position="278"/>
    </location>
</feature>
<feature type="compositionally biased region" description="Low complexity" evidence="1">
    <location>
        <begin position="156"/>
        <end position="173"/>
    </location>
</feature>
<sequence length="278" mass="28589">MPLPTVTILRILFYLSLAIWSTNAQGVTTTAISTINPSTTRTSESPTLASTTSLGSPVPTTAPDLGDCISNCTCQARTRTAQLRSTTAVRCVCNTPILRTALDNCVKTTCPDQLALLFGSCDSSQFKDPSEVVPSLGGPTSAPPDVSPAPDPAPPIVVGGDSDGNNTGSGSASADEKRPMGGGAEVSPRAHDTSASVLILAIIVHLLHCQSSNPGSRLLLLSQQSTIKHSRPAQVSVASGEASIDKMGARVGWISAKAARPDSAAGWRCLGRQGGLCQ</sequence>
<keyword evidence="4" id="KW-1185">Reference proteome</keyword>
<evidence type="ECO:0000313" key="3">
    <source>
        <dbReference type="EMBL" id="KZV84121.1"/>
    </source>
</evidence>
<evidence type="ECO:0000256" key="1">
    <source>
        <dbReference type="SAM" id="MobiDB-lite"/>
    </source>
</evidence>
<feature type="signal peptide" evidence="2">
    <location>
        <begin position="1"/>
        <end position="24"/>
    </location>
</feature>
<evidence type="ECO:0000313" key="4">
    <source>
        <dbReference type="Proteomes" id="UP000077266"/>
    </source>
</evidence>
<protein>
    <recommendedName>
        <fullName evidence="5">Extracellular membrane protein CFEM domain-containing protein</fullName>
    </recommendedName>
</protein>
<organism evidence="3 4">
    <name type="scientific">Exidia glandulosa HHB12029</name>
    <dbReference type="NCBI Taxonomy" id="1314781"/>
    <lineage>
        <taxon>Eukaryota</taxon>
        <taxon>Fungi</taxon>
        <taxon>Dikarya</taxon>
        <taxon>Basidiomycota</taxon>
        <taxon>Agaricomycotina</taxon>
        <taxon>Agaricomycetes</taxon>
        <taxon>Auriculariales</taxon>
        <taxon>Exidiaceae</taxon>
        <taxon>Exidia</taxon>
    </lineage>
</organism>
<dbReference type="AlphaFoldDB" id="A0A165DAP7"/>
<dbReference type="Proteomes" id="UP000077266">
    <property type="component" value="Unassembled WGS sequence"/>
</dbReference>
<proteinExistence type="predicted"/>
<dbReference type="InParanoid" id="A0A165DAP7"/>
<keyword evidence="2" id="KW-0732">Signal</keyword>
<feature type="compositionally biased region" description="Pro residues" evidence="1">
    <location>
        <begin position="141"/>
        <end position="155"/>
    </location>
</feature>
<feature type="region of interest" description="Disordered" evidence="1">
    <location>
        <begin position="37"/>
        <end position="58"/>
    </location>
</feature>
<feature type="region of interest" description="Disordered" evidence="1">
    <location>
        <begin position="128"/>
        <end position="189"/>
    </location>
</feature>